<protein>
    <submittedName>
        <fullName evidence="1">Uncharacterized protein</fullName>
    </submittedName>
</protein>
<reference evidence="1" key="1">
    <citation type="submission" date="2018-10" db="EMBL/GenBank/DDBJ databases">
        <title>Hidden diversity of soil giant viruses.</title>
        <authorList>
            <person name="Schulz F."/>
            <person name="Alteio L."/>
            <person name="Goudeau D."/>
            <person name="Ryan E.M."/>
            <person name="Malmstrom R.R."/>
            <person name="Blanchard J."/>
            <person name="Woyke T."/>
        </authorList>
    </citation>
    <scope>NUCLEOTIDE SEQUENCE</scope>
    <source>
        <strain evidence="1">TEV1</strain>
    </source>
</reference>
<evidence type="ECO:0000313" key="1">
    <source>
        <dbReference type="EMBL" id="AYV75267.1"/>
    </source>
</evidence>
<gene>
    <name evidence="1" type="ORF">Terrestrivirus1_141</name>
</gene>
<proteinExistence type="predicted"/>
<name>A0A3G4ZKA9_9VIRU</name>
<accession>A0A3G4ZKA9</accession>
<sequence>MENLLHEKFMNEIHKKLLEIEYKKLNYERDYVKYQHSNTSIIITEETKCFVCNRGVGLSIPVYDDNNIHHYYCFKKLKL</sequence>
<organism evidence="1">
    <name type="scientific">Terrestrivirus sp</name>
    <dbReference type="NCBI Taxonomy" id="2487775"/>
    <lineage>
        <taxon>Viruses</taxon>
        <taxon>Varidnaviria</taxon>
        <taxon>Bamfordvirae</taxon>
        <taxon>Nucleocytoviricota</taxon>
        <taxon>Megaviricetes</taxon>
        <taxon>Imitervirales</taxon>
        <taxon>Mimiviridae</taxon>
        <taxon>Klosneuvirinae</taxon>
    </lineage>
</organism>
<dbReference type="EMBL" id="MK071979">
    <property type="protein sequence ID" value="AYV75267.1"/>
    <property type="molecule type" value="Genomic_DNA"/>
</dbReference>